<feature type="active site" description="Proton donor" evidence="5">
    <location>
        <position position="22"/>
    </location>
</feature>
<dbReference type="InterPro" id="IPR008000">
    <property type="entry name" value="Rham/fucose_mutarotase"/>
</dbReference>
<dbReference type="EMBL" id="WEKT01000065">
    <property type="protein sequence ID" value="MZI95658.1"/>
    <property type="molecule type" value="Genomic_DNA"/>
</dbReference>
<evidence type="ECO:0000256" key="1">
    <source>
        <dbReference type="ARBA" id="ARBA00022490"/>
    </source>
</evidence>
<dbReference type="InterPro" id="IPR013448">
    <property type="entry name" value="L-rhamnose_mutarotase"/>
</dbReference>
<comment type="subcellular location">
    <subcellularLocation>
        <location evidence="5">Cytoplasm</location>
    </subcellularLocation>
</comment>
<dbReference type="AlphaFoldDB" id="A0A7X4LP88"/>
<dbReference type="PANTHER" id="PTHR34389">
    <property type="entry name" value="L-RHAMNOSE MUTAROTASE"/>
    <property type="match status" value="1"/>
</dbReference>
<dbReference type="SUPFAM" id="SSF54909">
    <property type="entry name" value="Dimeric alpha+beta barrel"/>
    <property type="match status" value="1"/>
</dbReference>
<evidence type="ECO:0000256" key="6">
    <source>
        <dbReference type="NCBIfam" id="TIGR02625"/>
    </source>
</evidence>
<protein>
    <recommendedName>
        <fullName evidence="5 6">L-rhamnose mutarotase</fullName>
        <ecNumber evidence="5 6">5.1.3.32</ecNumber>
    </recommendedName>
    <alternativeName>
        <fullName evidence="5">Rhamnose 1-epimerase</fullName>
    </alternativeName>
    <alternativeName>
        <fullName evidence="5">Type-3 mutarotase</fullName>
    </alternativeName>
</protein>
<comment type="pathway">
    <text evidence="5">Carbohydrate metabolism; L-rhamnose metabolism.</text>
</comment>
<dbReference type="GO" id="GO:0062192">
    <property type="term" value="F:L-rhamnose mutarotase activity"/>
    <property type="evidence" value="ECO:0007669"/>
    <property type="project" value="UniProtKB-UniRule"/>
</dbReference>
<accession>A0A7X4LP88</accession>
<dbReference type="RefSeq" id="WP_161158155.1">
    <property type="nucleotide sequence ID" value="NZ_WEKT01000065.1"/>
</dbReference>
<evidence type="ECO:0000256" key="5">
    <source>
        <dbReference type="HAMAP-Rule" id="MF_01663"/>
    </source>
</evidence>
<dbReference type="UniPathway" id="UPA00125"/>
<comment type="subunit">
    <text evidence="5">Homodimer.</text>
</comment>
<gene>
    <name evidence="5 7" type="primary">rhaM</name>
    <name evidence="7" type="ORF">F9817_20970</name>
</gene>
<dbReference type="EC" id="5.1.3.32" evidence="5 6"/>
<comment type="caution">
    <text evidence="7">The sequence shown here is derived from an EMBL/GenBank/DDBJ whole genome shotgun (WGS) entry which is preliminary data.</text>
</comment>
<feature type="binding site" evidence="5">
    <location>
        <position position="18"/>
    </location>
    <ligand>
        <name>substrate</name>
    </ligand>
</feature>
<evidence type="ECO:0000256" key="2">
    <source>
        <dbReference type="ARBA" id="ARBA00023235"/>
    </source>
</evidence>
<comment type="function">
    <text evidence="5">Involved in the anomeric conversion of L-rhamnose.</text>
</comment>
<dbReference type="Gene3D" id="3.30.70.100">
    <property type="match status" value="1"/>
</dbReference>
<dbReference type="HAMAP" id="MF_01663">
    <property type="entry name" value="L_rham_rotase"/>
    <property type="match status" value="1"/>
</dbReference>
<feature type="binding site" evidence="5">
    <location>
        <position position="41"/>
    </location>
    <ligand>
        <name>substrate</name>
    </ligand>
</feature>
<dbReference type="Proteomes" id="UP000462621">
    <property type="component" value="Unassembled WGS sequence"/>
</dbReference>
<name>A0A7X4LP88_9VIBR</name>
<evidence type="ECO:0000313" key="8">
    <source>
        <dbReference type="Proteomes" id="UP000462621"/>
    </source>
</evidence>
<keyword evidence="4 5" id="KW-0684">Rhamnose metabolism</keyword>
<dbReference type="PANTHER" id="PTHR34389:SF2">
    <property type="entry name" value="L-RHAMNOSE MUTAROTASE"/>
    <property type="match status" value="1"/>
</dbReference>
<keyword evidence="3 5" id="KW-0119">Carbohydrate metabolism</keyword>
<evidence type="ECO:0000313" key="7">
    <source>
        <dbReference type="EMBL" id="MZI95658.1"/>
    </source>
</evidence>
<dbReference type="GO" id="GO:0019301">
    <property type="term" value="P:rhamnose catabolic process"/>
    <property type="evidence" value="ECO:0007669"/>
    <property type="project" value="UniProtKB-UniRule"/>
</dbReference>
<dbReference type="Pfam" id="PF05336">
    <property type="entry name" value="rhaM"/>
    <property type="match status" value="1"/>
</dbReference>
<keyword evidence="8" id="KW-1185">Reference proteome</keyword>
<reference evidence="7 8" key="1">
    <citation type="submission" date="2019-10" db="EMBL/GenBank/DDBJ databases">
        <title>Vibrio sp. nov. isolated from a shrimp pond.</title>
        <authorList>
            <person name="Gomez-Gil B."/>
            <person name="Enciso-Ibarra J."/>
            <person name="Enciso-Ibarra K."/>
            <person name="Bolan-Mejia C."/>
        </authorList>
    </citation>
    <scope>NUCLEOTIDE SEQUENCE [LARGE SCALE GENOMIC DNA]</scope>
    <source>
        <strain evidence="7 8">CAIM 722</strain>
    </source>
</reference>
<proteinExistence type="inferred from homology"/>
<organism evidence="7 8">
    <name type="scientific">Vibrio eleionomae</name>
    <dbReference type="NCBI Taxonomy" id="2653505"/>
    <lineage>
        <taxon>Bacteria</taxon>
        <taxon>Pseudomonadati</taxon>
        <taxon>Pseudomonadota</taxon>
        <taxon>Gammaproteobacteria</taxon>
        <taxon>Vibrionales</taxon>
        <taxon>Vibrionaceae</taxon>
        <taxon>Vibrio</taxon>
    </lineage>
</organism>
<keyword evidence="2 5" id="KW-0413">Isomerase</keyword>
<sequence length="104" mass="12391">MIRKTFVMYVNPDCHQEYQRRHAELWKGMKDVLKSHGGHNYSIHLFAEQNLLFGYVEIESEAQWEAVSDTKICREWWDYMQDVMATNADNSPVCKPLTEVFYLK</sequence>
<keyword evidence="1 5" id="KW-0963">Cytoplasm</keyword>
<evidence type="ECO:0000256" key="4">
    <source>
        <dbReference type="ARBA" id="ARBA00023308"/>
    </source>
</evidence>
<dbReference type="GO" id="GO:0005737">
    <property type="term" value="C:cytoplasm"/>
    <property type="evidence" value="ECO:0007669"/>
    <property type="project" value="UniProtKB-SubCell"/>
</dbReference>
<comment type="catalytic activity">
    <reaction evidence="5">
        <text>alpha-L-rhamnose = beta-L-rhamnose</text>
        <dbReference type="Rhea" id="RHEA:25584"/>
        <dbReference type="ChEBI" id="CHEBI:27586"/>
        <dbReference type="ChEBI" id="CHEBI:27907"/>
        <dbReference type="EC" id="5.1.3.32"/>
    </reaction>
</comment>
<dbReference type="InterPro" id="IPR011008">
    <property type="entry name" value="Dimeric_a/b-barrel"/>
</dbReference>
<evidence type="ECO:0000256" key="3">
    <source>
        <dbReference type="ARBA" id="ARBA00023277"/>
    </source>
</evidence>
<feature type="binding site" evidence="5">
    <location>
        <begin position="76"/>
        <end position="77"/>
    </location>
    <ligand>
        <name>substrate</name>
    </ligand>
</feature>
<comment type="similarity">
    <text evidence="5">Belongs to the rhamnose mutarotase family.</text>
</comment>
<dbReference type="NCBIfam" id="TIGR02625">
    <property type="entry name" value="YiiL_rotase"/>
    <property type="match status" value="1"/>
</dbReference>